<reference evidence="6 7" key="1">
    <citation type="submission" date="2014-02" db="EMBL/GenBank/DDBJ databases">
        <title>Genome sequence of Ureaplasma diversum strain 246.</title>
        <authorList>
            <person name="Sirand-Pugnet P."/>
            <person name="Breton M."/>
            <person name="Dordet-Frisoni E."/>
            <person name="Baranowski E."/>
            <person name="Barre A."/>
            <person name="Couture C."/>
            <person name="Dupuy V."/>
            <person name="Gaurivaud P."/>
            <person name="Jacob D."/>
            <person name="Lemaitre C."/>
            <person name="Manso-Silvan L."/>
            <person name="Nikolski M."/>
            <person name="Nouvel L.-X."/>
            <person name="Poumarat F."/>
            <person name="Tardy F."/>
            <person name="Thebault P."/>
            <person name="Theil S."/>
            <person name="Citti C."/>
            <person name="Thiaucourt F."/>
            <person name="Blanchard A."/>
        </authorList>
    </citation>
    <scope>NUCLEOTIDE SEQUENCE [LARGE SCALE GENOMIC DNA]</scope>
    <source>
        <strain evidence="6 7">NCTC 246</strain>
    </source>
</reference>
<evidence type="ECO:0000256" key="4">
    <source>
        <dbReference type="ARBA" id="ARBA00023136"/>
    </source>
</evidence>
<keyword evidence="3 5" id="KW-1133">Transmembrane helix</keyword>
<evidence type="ECO:0000256" key="1">
    <source>
        <dbReference type="ARBA" id="ARBA00004141"/>
    </source>
</evidence>
<dbReference type="PANTHER" id="PTHR33514">
    <property type="entry name" value="PROTEIN ABCI12, CHLOROPLASTIC"/>
    <property type="match status" value="1"/>
</dbReference>
<evidence type="ECO:0000256" key="3">
    <source>
        <dbReference type="ARBA" id="ARBA00022989"/>
    </source>
</evidence>
<evidence type="ECO:0000313" key="6">
    <source>
        <dbReference type="EMBL" id="KEZ23415.1"/>
    </source>
</evidence>
<keyword evidence="2 5" id="KW-0812">Transmembrane</keyword>
<dbReference type="GO" id="GO:0005886">
    <property type="term" value="C:plasma membrane"/>
    <property type="evidence" value="ECO:0007669"/>
    <property type="project" value="TreeGrafter"/>
</dbReference>
<feature type="transmembrane region" description="Helical" evidence="5">
    <location>
        <begin position="61"/>
        <end position="84"/>
    </location>
</feature>
<dbReference type="OrthoDB" id="8075495at2"/>
<dbReference type="EMBL" id="JFDP01000043">
    <property type="protein sequence ID" value="KEZ23415.1"/>
    <property type="molecule type" value="Genomic_DNA"/>
</dbReference>
<feature type="transmembrane region" description="Helical" evidence="5">
    <location>
        <begin position="397"/>
        <end position="423"/>
    </location>
</feature>
<keyword evidence="4 5" id="KW-0472">Membrane</keyword>
<dbReference type="eggNOG" id="COG0619">
    <property type="taxonomic scope" value="Bacteria"/>
</dbReference>
<dbReference type="PANTHER" id="PTHR33514:SF13">
    <property type="entry name" value="PROTEIN ABCI12, CHLOROPLASTIC"/>
    <property type="match status" value="1"/>
</dbReference>
<evidence type="ECO:0000313" key="7">
    <source>
        <dbReference type="Proteomes" id="UP000028537"/>
    </source>
</evidence>
<keyword evidence="7" id="KW-1185">Reference proteome</keyword>
<dbReference type="Proteomes" id="UP000028537">
    <property type="component" value="Unassembled WGS sequence"/>
</dbReference>
<accession>A0A084EZM3</accession>
<evidence type="ECO:0000256" key="5">
    <source>
        <dbReference type="SAM" id="Phobius"/>
    </source>
</evidence>
<dbReference type="AlphaFoldDB" id="A0A084EZM3"/>
<organism evidence="6 7">
    <name type="scientific">Ureaplasma diversum NCTC 246</name>
    <dbReference type="NCBI Taxonomy" id="1188241"/>
    <lineage>
        <taxon>Bacteria</taxon>
        <taxon>Bacillati</taxon>
        <taxon>Mycoplasmatota</taxon>
        <taxon>Mycoplasmoidales</taxon>
        <taxon>Mycoplasmoidaceae</taxon>
        <taxon>Ureaplasma</taxon>
    </lineage>
</organism>
<protein>
    <submittedName>
        <fullName evidence="6">ABC transporter, permease component, putative cobalt transport protein CbiQ</fullName>
    </submittedName>
</protein>
<comment type="caution">
    <text evidence="6">The sequence shown here is derived from an EMBL/GenBank/DDBJ whole genome shotgun (WGS) entry which is preliminary data.</text>
</comment>
<dbReference type="Pfam" id="PF02361">
    <property type="entry name" value="CbiQ"/>
    <property type="match status" value="1"/>
</dbReference>
<sequence>MSSNAYIFRRSPIHSLNPAIKFVSFILLIAMIFLPLGFFAQMIIGTFILIVFFVAKLPKRILWNILKSVLFLFALLLLINWATYKDPAAIYDIKSQAKVILGSTQWINGPISYPQSLPINDNNPASLTNNLVSTIWGGEIKGYLDANTIKNLINQPNYGIDKFLIENKISASRVDNVYNALANNVKANYLNYYGSEAFELANKKSLPIAHLARYMSTTPWTIKGIKHFGLVLSGVGDSVGLANTAIYYTRSVVALSPIALQLAIYISIKIFLMITLSSILTSTTSSIELTNGLEDLLSPLRILRLPVSEASMMIAISLRFIPSLLDESKRILNAQASRGVDFNNGGPHQKIKSLVSLVVPLFSIAFKKADDLANAMEARSYNPRYARTRYRSFPLTIIDFLQFAILCIVVGFLISLAVIKLYFTPFGLFEASALFLK</sequence>
<evidence type="ECO:0000256" key="2">
    <source>
        <dbReference type="ARBA" id="ARBA00022692"/>
    </source>
</evidence>
<dbReference type="InterPro" id="IPR003339">
    <property type="entry name" value="ABC/ECF_trnsptr_transmembrane"/>
</dbReference>
<comment type="subcellular location">
    <subcellularLocation>
        <location evidence="1">Membrane</location>
        <topology evidence="1">Multi-pass membrane protein</topology>
    </subcellularLocation>
</comment>
<feature type="transmembrane region" description="Helical" evidence="5">
    <location>
        <begin position="258"/>
        <end position="282"/>
    </location>
</feature>
<gene>
    <name evidence="6" type="primary">cbiQ</name>
    <name evidence="6" type="ORF">UDIV_3150</name>
</gene>
<name>A0A084EZM3_9BACT</name>
<feature type="transmembrane region" description="Helical" evidence="5">
    <location>
        <begin position="22"/>
        <end position="55"/>
    </location>
</feature>
<proteinExistence type="predicted"/>
<dbReference type="CDD" id="cd16914">
    <property type="entry name" value="EcfT"/>
    <property type="match status" value="1"/>
</dbReference>
<dbReference type="RefSeq" id="WP_038102523.1">
    <property type="nucleotide sequence ID" value="NZ_JFDP01000043.1"/>
</dbReference>